<dbReference type="SUPFAM" id="SSF46689">
    <property type="entry name" value="Homeodomain-like"/>
    <property type="match status" value="1"/>
</dbReference>
<dbReference type="Pfam" id="PF12833">
    <property type="entry name" value="HTH_18"/>
    <property type="match status" value="1"/>
</dbReference>
<dbReference type="PROSITE" id="PS01124">
    <property type="entry name" value="HTH_ARAC_FAMILY_2"/>
    <property type="match status" value="1"/>
</dbReference>
<keyword evidence="6" id="KW-1185">Reference proteome</keyword>
<evidence type="ECO:0000313" key="6">
    <source>
        <dbReference type="Proteomes" id="UP000616346"/>
    </source>
</evidence>
<accession>A0ABR8VB87</accession>
<dbReference type="PANTHER" id="PTHR43280:SF32">
    <property type="entry name" value="TRANSCRIPTIONAL REGULATORY PROTEIN"/>
    <property type="match status" value="1"/>
</dbReference>
<evidence type="ECO:0000256" key="2">
    <source>
        <dbReference type="ARBA" id="ARBA00023125"/>
    </source>
</evidence>
<dbReference type="InterPro" id="IPR009057">
    <property type="entry name" value="Homeodomain-like_sf"/>
</dbReference>
<feature type="domain" description="HTH araC/xylS-type" evidence="4">
    <location>
        <begin position="195"/>
        <end position="296"/>
    </location>
</feature>
<comment type="caution">
    <text evidence="5">The sequence shown here is derived from an EMBL/GenBank/DDBJ whole genome shotgun (WGS) entry which is preliminary data.</text>
</comment>
<proteinExistence type="predicted"/>
<keyword evidence="1" id="KW-0805">Transcription regulation</keyword>
<evidence type="ECO:0000313" key="5">
    <source>
        <dbReference type="EMBL" id="MBD8002028.1"/>
    </source>
</evidence>
<protein>
    <submittedName>
        <fullName evidence="5">AraC family transcriptional regulator</fullName>
    </submittedName>
</protein>
<keyword evidence="3" id="KW-0804">Transcription</keyword>
<sequence>MKEILDIKTVHQCNRCLGCQTLHPLASVIRLDNTDVKEHGVRFDFYAILLIENEKEHICCCGRKPYDFSYATMVFLPPEQTFDMTYKRVLPQQGWLLAFHPDLLCGTHLKEGIKRYTFFQYRKEEALHLSVKEKNKITECLQEMDAELHHPIDRHSQTLIVRYIELLLDYCTRFYERQFITRENKNKLIIKQTDAILDKYISSGMLRRGNYPTTDYCADLLKLSPCYFEDLLKFETGKTLKEFFQIKLLETAKRILLEKESTPASVAALLGFANVQQFNVWFKKITGFTPNVYKVSQN</sequence>
<name>A0ABR8VB87_9BACT</name>
<dbReference type="InterPro" id="IPR018060">
    <property type="entry name" value="HTH_AraC"/>
</dbReference>
<dbReference type="RefSeq" id="WP_191710076.1">
    <property type="nucleotide sequence ID" value="NZ_JACSPQ010000005.1"/>
</dbReference>
<dbReference type="SMART" id="SM00342">
    <property type="entry name" value="HTH_ARAC"/>
    <property type="match status" value="1"/>
</dbReference>
<evidence type="ECO:0000259" key="4">
    <source>
        <dbReference type="PROSITE" id="PS01124"/>
    </source>
</evidence>
<keyword evidence="2" id="KW-0238">DNA-binding</keyword>
<dbReference type="EMBL" id="JACSPQ010000005">
    <property type="protein sequence ID" value="MBD8002028.1"/>
    <property type="molecule type" value="Genomic_DNA"/>
</dbReference>
<dbReference type="PANTHER" id="PTHR43280">
    <property type="entry name" value="ARAC-FAMILY TRANSCRIPTIONAL REGULATOR"/>
    <property type="match status" value="1"/>
</dbReference>
<gene>
    <name evidence="5" type="ORF">H9626_07355</name>
</gene>
<evidence type="ECO:0000256" key="3">
    <source>
        <dbReference type="ARBA" id="ARBA00023163"/>
    </source>
</evidence>
<organism evidence="5 6">
    <name type="scientific">Phocaeicola faecium</name>
    <dbReference type="NCBI Taxonomy" id="2762213"/>
    <lineage>
        <taxon>Bacteria</taxon>
        <taxon>Pseudomonadati</taxon>
        <taxon>Bacteroidota</taxon>
        <taxon>Bacteroidia</taxon>
        <taxon>Bacteroidales</taxon>
        <taxon>Bacteroidaceae</taxon>
        <taxon>Phocaeicola</taxon>
    </lineage>
</organism>
<reference evidence="5 6" key="1">
    <citation type="submission" date="2020-08" db="EMBL/GenBank/DDBJ databases">
        <title>A Genomic Blueprint of the Chicken Gut Microbiome.</title>
        <authorList>
            <person name="Gilroy R."/>
            <person name="Ravi A."/>
            <person name="Getino M."/>
            <person name="Pursley I."/>
            <person name="Horton D.L."/>
            <person name="Alikhan N.-F."/>
            <person name="Baker D."/>
            <person name="Gharbi K."/>
            <person name="Hall N."/>
            <person name="Watson M."/>
            <person name="Adriaenssens E.M."/>
            <person name="Foster-Nyarko E."/>
            <person name="Jarju S."/>
            <person name="Secka A."/>
            <person name="Antonio M."/>
            <person name="Oren A."/>
            <person name="Chaudhuri R."/>
            <person name="La Ragione R.M."/>
            <person name="Hildebrand F."/>
            <person name="Pallen M.J."/>
        </authorList>
    </citation>
    <scope>NUCLEOTIDE SEQUENCE [LARGE SCALE GENOMIC DNA]</scope>
    <source>
        <strain evidence="5 6">Sa1YUN3</strain>
    </source>
</reference>
<evidence type="ECO:0000256" key="1">
    <source>
        <dbReference type="ARBA" id="ARBA00023015"/>
    </source>
</evidence>
<dbReference type="Proteomes" id="UP000616346">
    <property type="component" value="Unassembled WGS sequence"/>
</dbReference>
<dbReference type="Gene3D" id="1.10.10.60">
    <property type="entry name" value="Homeodomain-like"/>
    <property type="match status" value="1"/>
</dbReference>